<dbReference type="RefSeq" id="WP_185494967.1">
    <property type="nucleotide sequence ID" value="NZ_JAARUV010000002.1"/>
</dbReference>
<dbReference type="EMBL" id="JAARUV010000002">
    <property type="protein sequence ID" value="MBC1778941.1"/>
    <property type="molecule type" value="Genomic_DNA"/>
</dbReference>
<dbReference type="AlphaFoldDB" id="A0A7X0XRN6"/>
<dbReference type="InterPro" id="IPR009303">
    <property type="entry name" value="DUF960"/>
</dbReference>
<dbReference type="Gene3D" id="3.10.450.150">
    <property type="entry name" value="enterococcus faecalis protein"/>
    <property type="match status" value="1"/>
</dbReference>
<evidence type="ECO:0000313" key="1">
    <source>
        <dbReference type="EMBL" id="MBC1778941.1"/>
    </source>
</evidence>
<protein>
    <submittedName>
        <fullName evidence="1">DUF960 domain-containing protein</fullName>
    </submittedName>
</protein>
<gene>
    <name evidence="1" type="ORF">HCA46_08835</name>
</gene>
<proteinExistence type="predicted"/>
<dbReference type="Pfam" id="PF06124">
    <property type="entry name" value="DUF960"/>
    <property type="match status" value="1"/>
</dbReference>
<comment type="caution">
    <text evidence="1">The sequence shown here is derived from an EMBL/GenBank/DDBJ whole genome shotgun (WGS) entry which is preliminary data.</text>
</comment>
<evidence type="ECO:0000313" key="2">
    <source>
        <dbReference type="Proteomes" id="UP000547643"/>
    </source>
</evidence>
<sequence>MPPKYRTRAVDTEIPFEIQDVLWQLFTILKQSQKPIDYLHVFELSIEPTTQRQTIHHRQEVPKYKKTVHVTLTTTKPMHRTIWIIEEADYGMMLFPSDY</sequence>
<organism evidence="1 2">
    <name type="scientific">Listeria booriae</name>
    <dbReference type="NCBI Taxonomy" id="1552123"/>
    <lineage>
        <taxon>Bacteria</taxon>
        <taxon>Bacillati</taxon>
        <taxon>Bacillota</taxon>
        <taxon>Bacilli</taxon>
        <taxon>Bacillales</taxon>
        <taxon>Listeriaceae</taxon>
        <taxon>Listeria</taxon>
    </lineage>
</organism>
<name>A0A7X0XRN6_9LIST</name>
<dbReference type="Proteomes" id="UP000547643">
    <property type="component" value="Unassembled WGS sequence"/>
</dbReference>
<reference evidence="1 2" key="1">
    <citation type="submission" date="2020-03" db="EMBL/GenBank/DDBJ databases">
        <title>Soil Listeria distribution.</title>
        <authorList>
            <person name="Liao J."/>
            <person name="Wiedmann M."/>
        </authorList>
    </citation>
    <scope>NUCLEOTIDE SEQUENCE [LARGE SCALE GENOMIC DNA]</scope>
    <source>
        <strain evidence="1 2">FSL L7-1017</strain>
    </source>
</reference>
<accession>A0A7X0XRN6</accession>